<dbReference type="EMBL" id="BBTG02000089">
    <property type="protein sequence ID" value="GAO19197.1"/>
    <property type="molecule type" value="Genomic_DNA"/>
</dbReference>
<accession>A0A1B5L6J4</accession>
<dbReference type="Proteomes" id="UP000054053">
    <property type="component" value="Unassembled WGS sequence"/>
</dbReference>
<proteinExistence type="predicted"/>
<feature type="domain" description="Protein kinase" evidence="1">
    <location>
        <begin position="1"/>
        <end position="123"/>
    </location>
</feature>
<dbReference type="InterPro" id="IPR011009">
    <property type="entry name" value="Kinase-like_dom_sf"/>
</dbReference>
<gene>
    <name evidence="2" type="ORF">UVI_02063670</name>
</gene>
<organism evidence="2 3">
    <name type="scientific">Ustilaginoidea virens</name>
    <name type="common">Rice false smut fungus</name>
    <name type="synonym">Villosiclava virens</name>
    <dbReference type="NCBI Taxonomy" id="1159556"/>
    <lineage>
        <taxon>Eukaryota</taxon>
        <taxon>Fungi</taxon>
        <taxon>Dikarya</taxon>
        <taxon>Ascomycota</taxon>
        <taxon>Pezizomycotina</taxon>
        <taxon>Sordariomycetes</taxon>
        <taxon>Hypocreomycetidae</taxon>
        <taxon>Hypocreales</taxon>
        <taxon>Clavicipitaceae</taxon>
        <taxon>Ustilaginoidea</taxon>
    </lineage>
</organism>
<protein>
    <recommendedName>
        <fullName evidence="1">Protein kinase domain-containing protein</fullName>
    </recommendedName>
</protein>
<evidence type="ECO:0000259" key="1">
    <source>
        <dbReference type="PROSITE" id="PS50011"/>
    </source>
</evidence>
<dbReference type="GO" id="GO:0004672">
    <property type="term" value="F:protein kinase activity"/>
    <property type="evidence" value="ECO:0007669"/>
    <property type="project" value="InterPro"/>
</dbReference>
<dbReference type="SUPFAM" id="SSF56112">
    <property type="entry name" value="Protein kinase-like (PK-like)"/>
    <property type="match status" value="1"/>
</dbReference>
<name>A0A1B5L6J4_USTVR</name>
<evidence type="ECO:0000313" key="3">
    <source>
        <dbReference type="Proteomes" id="UP000054053"/>
    </source>
</evidence>
<dbReference type="InterPro" id="IPR000719">
    <property type="entry name" value="Prot_kinase_dom"/>
</dbReference>
<sequence length="123" mass="13996">MPLKQSQDVRPVRMVLMEWISGFSMQSLIDRQKVRHFSPEERLCILAKAMEVECYINFHGVRHGDFAPRNIMLEPTDPTASGKGKTQHAQLALVIVIGAHARTTSFYGFPNHIVHDRQRSKVG</sequence>
<reference evidence="3" key="1">
    <citation type="journal article" date="2016" name="Genome Announc.">
        <title>Genome sequence of Ustilaginoidea virens IPU010, a rice pathogenic fungus causing false smut.</title>
        <authorList>
            <person name="Kumagai T."/>
            <person name="Ishii T."/>
            <person name="Terai G."/>
            <person name="Umemura M."/>
            <person name="Machida M."/>
            <person name="Asai K."/>
        </authorList>
    </citation>
    <scope>NUCLEOTIDE SEQUENCE [LARGE SCALE GENOMIC DNA]</scope>
    <source>
        <strain evidence="3">IPU010</strain>
    </source>
</reference>
<dbReference type="Gene3D" id="1.10.510.10">
    <property type="entry name" value="Transferase(Phosphotransferase) domain 1"/>
    <property type="match status" value="1"/>
</dbReference>
<dbReference type="GO" id="GO:0005524">
    <property type="term" value="F:ATP binding"/>
    <property type="evidence" value="ECO:0007669"/>
    <property type="project" value="InterPro"/>
</dbReference>
<dbReference type="AlphaFoldDB" id="A0A1B5L6J4"/>
<comment type="caution">
    <text evidence="2">The sequence shown here is derived from an EMBL/GenBank/DDBJ whole genome shotgun (WGS) entry which is preliminary data.</text>
</comment>
<dbReference type="PROSITE" id="PS50011">
    <property type="entry name" value="PROTEIN_KINASE_DOM"/>
    <property type="match status" value="1"/>
</dbReference>
<evidence type="ECO:0000313" key="2">
    <source>
        <dbReference type="EMBL" id="GAO19197.1"/>
    </source>
</evidence>